<reference evidence="1 2" key="1">
    <citation type="journal article" date="2023" name="BMC Biotechnol.">
        <title>Vitis rotundifolia cv Carlos genome sequencing.</title>
        <authorList>
            <person name="Huff M."/>
            <person name="Hulse-Kemp A."/>
            <person name="Scheffler B."/>
            <person name="Youngblood R."/>
            <person name="Simpson S."/>
            <person name="Babiker E."/>
            <person name="Staton M."/>
        </authorList>
    </citation>
    <scope>NUCLEOTIDE SEQUENCE [LARGE SCALE GENOMIC DNA]</scope>
    <source>
        <tissue evidence="1">Leaf</tissue>
    </source>
</reference>
<evidence type="ECO:0000313" key="2">
    <source>
        <dbReference type="Proteomes" id="UP001168098"/>
    </source>
</evidence>
<dbReference type="EMBL" id="JARBHA010000008">
    <property type="protein sequence ID" value="KAJ9695769.1"/>
    <property type="molecule type" value="Genomic_DNA"/>
</dbReference>
<dbReference type="SUPFAM" id="SSF48371">
    <property type="entry name" value="ARM repeat"/>
    <property type="match status" value="1"/>
</dbReference>
<dbReference type="PANTHER" id="PTHR37743:SF1">
    <property type="entry name" value="ARM REPEAT SUPERFAMILY PROTEIN"/>
    <property type="match status" value="1"/>
</dbReference>
<dbReference type="AlphaFoldDB" id="A0AA39DTQ0"/>
<evidence type="ECO:0000313" key="1">
    <source>
        <dbReference type="EMBL" id="KAJ9695769.1"/>
    </source>
</evidence>
<name>A0AA39DTQ0_VITRO</name>
<accession>A0AA39DTQ0</accession>
<dbReference type="PANTHER" id="PTHR37743">
    <property type="entry name" value="ARM REPEAT SUPERFAMILY PROTEIN"/>
    <property type="match status" value="1"/>
</dbReference>
<proteinExistence type="predicted"/>
<sequence length="1113" mass="123399">MEEEAVIWKSDTDSMASVLIGRAMSTLLTCRPRKLDEAISRLGSPSKRGSIVSLEHSLWFLHSYIKEAAEKEERLDEILVPMIEHSLKCKESKHGNQAMVLLNWLFQDELLFQALARGLADIILRKEDRYIALGWCTLVRSLVEYEITMDQFSNNGIRKIYNAMLKILCSCISRLSFIVCNGSTVQDGFELPTRLSVAAADCILDLTKALTRKASVTDVSSRRSKSSNSDASNLPAALVPAAIGEMKVKPTSKSAEFSNKLEMELLLWDHIDKLIILVQRLLAWSRKSRPLHAKGLEQVLKWLQEIKEHYGCSQDEAGSKVPKAGVLLLSSCWKHYAMLLHLEDKKFSQQYKDLLDQYLSAIQFYTDSDSKQHTKNTDTGIATRKFFLNCLSLLLGRLDGKQIERTVTEYGMQISRALIPQLCCTDEDVIDGVVCIFKTVIFKMNYSSSGSSLAGTRQVDSVLPLLLPLLDERDGTAKAVVMLVAEYCSINPNGQCLDEVLERLASGNALQRRNAVDVISELIHISSNSVTALSHSMWQDISKHLLQCLGDEEEIINVQASNLLPKIDPLLVLPALVRLVYSSNERVQSSASDAMTALLKNHNQNYEVLCMLLDSLSNLSQSLGLPKTSGDIEEAGSKLDTEKVLGLIPEWSESVQDWNLLIGPLIDKMFAEPSNATLVRFLSYISEHLAEAADIVFHSILLHMKGQKELDESFFTKWESKTYAADDSMKLQHSLFDRLCPLLVIRLLPMRVFNDLNSSVIYGQLLDQVVVPGYGSIDINDHECVAMLLLNRALGKFEFEDVRKLAAELCGRIHPQVLLPILSSHLELAADSQDIVKIKACLFSVCTSLVARGRDSLSQPAMLKIQKTIKTILLWPSLDGDEVSKAQHGCIDCLALMICTELQAPKSFIGSVSDKICIIGKNFHPGDSALGDSVVTYVIHQLSLDAVEAASTSMLCSDNCASEPSAPLSFRLCMANVLISACQKISDSGKKAFAQRILPYLIHFVQAIKDSEIRVACVQVLFSAVYHLKSMILPYSSELLKLSLKSLGGNSEKERMAGVKLMASLMASEDAIVENISEGLLEARSVLLNMSMADPSLEVRQMCQKLLACLTHS</sequence>
<organism evidence="1 2">
    <name type="scientific">Vitis rotundifolia</name>
    <name type="common">Muscadine grape</name>
    <dbReference type="NCBI Taxonomy" id="103349"/>
    <lineage>
        <taxon>Eukaryota</taxon>
        <taxon>Viridiplantae</taxon>
        <taxon>Streptophyta</taxon>
        <taxon>Embryophyta</taxon>
        <taxon>Tracheophyta</taxon>
        <taxon>Spermatophyta</taxon>
        <taxon>Magnoliopsida</taxon>
        <taxon>eudicotyledons</taxon>
        <taxon>Gunneridae</taxon>
        <taxon>Pentapetalae</taxon>
        <taxon>rosids</taxon>
        <taxon>Vitales</taxon>
        <taxon>Vitaceae</taxon>
        <taxon>Viteae</taxon>
        <taxon>Vitis</taxon>
    </lineage>
</organism>
<comment type="caution">
    <text evidence="1">The sequence shown here is derived from an EMBL/GenBank/DDBJ whole genome shotgun (WGS) entry which is preliminary data.</text>
</comment>
<dbReference type="Gene3D" id="1.25.10.10">
    <property type="entry name" value="Leucine-rich Repeat Variant"/>
    <property type="match status" value="2"/>
</dbReference>
<protein>
    <recommendedName>
        <fullName evidence="3">ARM repeat superfamily protein</fullName>
    </recommendedName>
</protein>
<gene>
    <name evidence="1" type="ORF">PVL29_010976</name>
</gene>
<evidence type="ECO:0008006" key="3">
    <source>
        <dbReference type="Google" id="ProtNLM"/>
    </source>
</evidence>
<keyword evidence="2" id="KW-1185">Reference proteome</keyword>
<dbReference type="InterPro" id="IPR016024">
    <property type="entry name" value="ARM-type_fold"/>
</dbReference>
<dbReference type="Proteomes" id="UP001168098">
    <property type="component" value="Unassembled WGS sequence"/>
</dbReference>
<dbReference type="InterPro" id="IPR011989">
    <property type="entry name" value="ARM-like"/>
</dbReference>